<protein>
    <recommendedName>
        <fullName evidence="3">Flagellar basal body rod protein FlgB</fullName>
    </recommendedName>
</protein>
<name>A0A1F4SL60_UNCSA</name>
<evidence type="ECO:0000256" key="4">
    <source>
        <dbReference type="ARBA" id="ARBA00023143"/>
    </source>
</evidence>
<comment type="caution">
    <text evidence="7">The sequence shown here is derived from an EMBL/GenBank/DDBJ whole genome shotgun (WGS) entry which is preliminary data.</text>
</comment>
<dbReference type="Pfam" id="PF00460">
    <property type="entry name" value="Flg_bb_rod"/>
    <property type="match status" value="1"/>
</dbReference>
<dbReference type="Proteomes" id="UP000178417">
    <property type="component" value="Unassembled WGS sequence"/>
</dbReference>
<evidence type="ECO:0000256" key="1">
    <source>
        <dbReference type="ARBA" id="ARBA00004117"/>
    </source>
</evidence>
<dbReference type="PIRSF" id="PIRSF002889">
    <property type="entry name" value="Rod_FlgB"/>
    <property type="match status" value="1"/>
</dbReference>
<dbReference type="AlphaFoldDB" id="A0A1F4SL60"/>
<organism evidence="7 8">
    <name type="scientific">candidate division WOR-1 bacterium RIFOXYB2_FULL_37_13</name>
    <dbReference type="NCBI Taxonomy" id="1802579"/>
    <lineage>
        <taxon>Bacteria</taxon>
        <taxon>Bacillati</taxon>
        <taxon>Saganbacteria</taxon>
    </lineage>
</organism>
<keyword evidence="4" id="KW-0975">Bacterial flagellum</keyword>
<evidence type="ECO:0000256" key="3">
    <source>
        <dbReference type="ARBA" id="ARBA00014376"/>
    </source>
</evidence>
<evidence type="ECO:0000313" key="7">
    <source>
        <dbReference type="EMBL" id="OGC21145.1"/>
    </source>
</evidence>
<dbReference type="InterPro" id="IPR001444">
    <property type="entry name" value="Flag_bb_rod_N"/>
</dbReference>
<dbReference type="InterPro" id="IPR006300">
    <property type="entry name" value="FlgB"/>
</dbReference>
<sequence length="95" mass="10907">MFDHTFNVLKESMETTVIQQEIAANNLANINTPGYEPLEFDKELKIAIKRLDKKKVILEDEMNEISQNALKYSSLVKLLSQKINILKTIASQGRR</sequence>
<dbReference type="GO" id="GO:0071973">
    <property type="term" value="P:bacterial-type flagellum-dependent cell motility"/>
    <property type="evidence" value="ECO:0007669"/>
    <property type="project" value="InterPro"/>
</dbReference>
<evidence type="ECO:0000256" key="5">
    <source>
        <dbReference type="ARBA" id="ARBA00024934"/>
    </source>
</evidence>
<gene>
    <name evidence="7" type="ORF">A2310_03885</name>
</gene>
<reference evidence="7 8" key="1">
    <citation type="journal article" date="2016" name="Nat. Commun.">
        <title>Thousands of microbial genomes shed light on interconnected biogeochemical processes in an aquifer system.</title>
        <authorList>
            <person name="Anantharaman K."/>
            <person name="Brown C.T."/>
            <person name="Hug L.A."/>
            <person name="Sharon I."/>
            <person name="Castelle C.J."/>
            <person name="Probst A.J."/>
            <person name="Thomas B.C."/>
            <person name="Singh A."/>
            <person name="Wilkins M.J."/>
            <person name="Karaoz U."/>
            <person name="Brodie E.L."/>
            <person name="Williams K.H."/>
            <person name="Hubbard S.S."/>
            <person name="Banfield J.F."/>
        </authorList>
    </citation>
    <scope>NUCLEOTIDE SEQUENCE [LARGE SCALE GENOMIC DNA]</scope>
</reference>
<comment type="similarity">
    <text evidence="2">Belongs to the flagella basal body rod proteins family.</text>
</comment>
<accession>A0A1F4SL60</accession>
<dbReference type="GO" id="GO:0030694">
    <property type="term" value="C:bacterial-type flagellum basal body, rod"/>
    <property type="evidence" value="ECO:0007669"/>
    <property type="project" value="InterPro"/>
</dbReference>
<dbReference type="EMBL" id="MEUB01000048">
    <property type="protein sequence ID" value="OGC21145.1"/>
    <property type="molecule type" value="Genomic_DNA"/>
</dbReference>
<dbReference type="STRING" id="1802579.A2310_03885"/>
<comment type="function">
    <text evidence="5">Structural component of flagellum, the bacterial motility apparatus. Part of the rod structure of flagellar basal body.</text>
</comment>
<evidence type="ECO:0000313" key="8">
    <source>
        <dbReference type="Proteomes" id="UP000178417"/>
    </source>
</evidence>
<evidence type="ECO:0000256" key="2">
    <source>
        <dbReference type="ARBA" id="ARBA00009677"/>
    </source>
</evidence>
<evidence type="ECO:0000259" key="6">
    <source>
        <dbReference type="Pfam" id="PF00460"/>
    </source>
</evidence>
<feature type="domain" description="Flagellar basal body rod protein N-terminal" evidence="6">
    <location>
        <begin position="13"/>
        <end position="35"/>
    </location>
</feature>
<comment type="subcellular location">
    <subcellularLocation>
        <location evidence="1">Bacterial flagellum basal body</location>
    </subcellularLocation>
</comment>
<proteinExistence type="inferred from homology"/>